<keyword evidence="1" id="KW-0472">Membrane</keyword>
<dbReference type="AlphaFoldDB" id="A0A8D9E9D1"/>
<feature type="transmembrane region" description="Helical" evidence="1">
    <location>
        <begin position="7"/>
        <end position="35"/>
    </location>
</feature>
<keyword evidence="1" id="KW-0812">Transmembrane</keyword>
<reference evidence="2" key="1">
    <citation type="submission" date="2021-05" db="EMBL/GenBank/DDBJ databases">
        <authorList>
            <person name="Alioto T."/>
            <person name="Alioto T."/>
            <person name="Gomez Garrido J."/>
        </authorList>
    </citation>
    <scope>NUCLEOTIDE SEQUENCE</scope>
</reference>
<proteinExistence type="predicted"/>
<accession>A0A8D9E9D1</accession>
<evidence type="ECO:0000313" key="2">
    <source>
        <dbReference type="EMBL" id="CAG6745558.1"/>
    </source>
</evidence>
<organism evidence="2">
    <name type="scientific">Cacopsylla melanoneura</name>
    <dbReference type="NCBI Taxonomy" id="428564"/>
    <lineage>
        <taxon>Eukaryota</taxon>
        <taxon>Metazoa</taxon>
        <taxon>Ecdysozoa</taxon>
        <taxon>Arthropoda</taxon>
        <taxon>Hexapoda</taxon>
        <taxon>Insecta</taxon>
        <taxon>Pterygota</taxon>
        <taxon>Neoptera</taxon>
        <taxon>Paraneoptera</taxon>
        <taxon>Hemiptera</taxon>
        <taxon>Sternorrhyncha</taxon>
        <taxon>Psylloidea</taxon>
        <taxon>Psyllidae</taxon>
        <taxon>Psyllinae</taxon>
        <taxon>Cacopsylla</taxon>
    </lineage>
</organism>
<dbReference type="EMBL" id="HBUF01499887">
    <property type="protein sequence ID" value="CAG6745558.1"/>
    <property type="molecule type" value="Transcribed_RNA"/>
</dbReference>
<name>A0A8D9E9D1_9HEMI</name>
<keyword evidence="1" id="KW-1133">Transmembrane helix</keyword>
<evidence type="ECO:0000256" key="1">
    <source>
        <dbReference type="SAM" id="Phobius"/>
    </source>
</evidence>
<protein>
    <submittedName>
        <fullName evidence="2">Uncharacterized protein</fullName>
    </submittedName>
</protein>
<sequence>MNPANFCSLFFVLVFFAFILNLFNPRLLLLCFGFFPTFPEEELKFSTRRLSVSSSVFSKLLYLLFVGLSDSRFPFFRNNNIRKHAIKVKKIAEMDFKNNVQMNMMAVLNRVNTIPRPVKR</sequence>